<organism evidence="2 3">
    <name type="scientific">Caerostris darwini</name>
    <dbReference type="NCBI Taxonomy" id="1538125"/>
    <lineage>
        <taxon>Eukaryota</taxon>
        <taxon>Metazoa</taxon>
        <taxon>Ecdysozoa</taxon>
        <taxon>Arthropoda</taxon>
        <taxon>Chelicerata</taxon>
        <taxon>Arachnida</taxon>
        <taxon>Araneae</taxon>
        <taxon>Araneomorphae</taxon>
        <taxon>Entelegynae</taxon>
        <taxon>Araneoidea</taxon>
        <taxon>Araneidae</taxon>
        <taxon>Caerostris</taxon>
    </lineage>
</organism>
<feature type="region of interest" description="Disordered" evidence="1">
    <location>
        <begin position="1"/>
        <end position="65"/>
    </location>
</feature>
<dbReference type="AlphaFoldDB" id="A0AAV4WLT9"/>
<evidence type="ECO:0000313" key="2">
    <source>
        <dbReference type="EMBL" id="GIY83229.1"/>
    </source>
</evidence>
<protein>
    <recommendedName>
        <fullName evidence="4">PilZ domain-containing protein</fullName>
    </recommendedName>
</protein>
<feature type="compositionally biased region" description="Basic and acidic residues" evidence="1">
    <location>
        <begin position="38"/>
        <end position="48"/>
    </location>
</feature>
<evidence type="ECO:0008006" key="4">
    <source>
        <dbReference type="Google" id="ProtNLM"/>
    </source>
</evidence>
<keyword evidence="3" id="KW-1185">Reference proteome</keyword>
<sequence>MTFPHRGRGHSHTEDNPSLRPQTGGGARKPNTQQSQTEYKKSYADRQSAEVTNHPLPQDIPSPKRQRFQLTFTNTLSVVRIHGELSRLFEIVNGARQGLLFTVTLEKVIGDAGINTRGTIFNKSVQILAYADGRDIIARSESTLIESFLALERQG</sequence>
<evidence type="ECO:0000256" key="1">
    <source>
        <dbReference type="SAM" id="MobiDB-lite"/>
    </source>
</evidence>
<dbReference type="Proteomes" id="UP001054837">
    <property type="component" value="Unassembled WGS sequence"/>
</dbReference>
<accession>A0AAV4WLT9</accession>
<proteinExistence type="predicted"/>
<gene>
    <name evidence="2" type="ORF">CDAR_367061</name>
</gene>
<comment type="caution">
    <text evidence="2">The sequence shown here is derived from an EMBL/GenBank/DDBJ whole genome shotgun (WGS) entry which is preliminary data.</text>
</comment>
<reference evidence="2 3" key="1">
    <citation type="submission" date="2021-06" db="EMBL/GenBank/DDBJ databases">
        <title>Caerostris darwini draft genome.</title>
        <authorList>
            <person name="Kono N."/>
            <person name="Arakawa K."/>
        </authorList>
    </citation>
    <scope>NUCLEOTIDE SEQUENCE [LARGE SCALE GENOMIC DNA]</scope>
</reference>
<name>A0AAV4WLT9_9ARAC</name>
<feature type="compositionally biased region" description="Basic residues" evidence="1">
    <location>
        <begin position="1"/>
        <end position="10"/>
    </location>
</feature>
<evidence type="ECO:0000313" key="3">
    <source>
        <dbReference type="Proteomes" id="UP001054837"/>
    </source>
</evidence>
<dbReference type="EMBL" id="BPLQ01014795">
    <property type="protein sequence ID" value="GIY83229.1"/>
    <property type="molecule type" value="Genomic_DNA"/>
</dbReference>